<reference evidence="2" key="1">
    <citation type="submission" date="2023-06" db="EMBL/GenBank/DDBJ databases">
        <authorList>
            <person name="Delattre M."/>
        </authorList>
    </citation>
    <scope>NUCLEOTIDE SEQUENCE</scope>
    <source>
        <strain evidence="2">AF72</strain>
    </source>
</reference>
<feature type="compositionally biased region" description="Basic and acidic residues" evidence="1">
    <location>
        <begin position="1"/>
        <end position="19"/>
    </location>
</feature>
<name>A0AA36C6J5_9BILA</name>
<gene>
    <name evidence="2" type="ORF">MSPICULIGERA_LOCUS2006</name>
</gene>
<dbReference type="AlphaFoldDB" id="A0AA36C6J5"/>
<accession>A0AA36C6J5</accession>
<dbReference type="EMBL" id="CATQJA010000606">
    <property type="protein sequence ID" value="CAJ0562017.1"/>
    <property type="molecule type" value="Genomic_DNA"/>
</dbReference>
<feature type="compositionally biased region" description="Polar residues" evidence="1">
    <location>
        <begin position="20"/>
        <end position="29"/>
    </location>
</feature>
<evidence type="ECO:0000256" key="1">
    <source>
        <dbReference type="SAM" id="MobiDB-lite"/>
    </source>
</evidence>
<organism evidence="2 3">
    <name type="scientific">Mesorhabditis spiculigera</name>
    <dbReference type="NCBI Taxonomy" id="96644"/>
    <lineage>
        <taxon>Eukaryota</taxon>
        <taxon>Metazoa</taxon>
        <taxon>Ecdysozoa</taxon>
        <taxon>Nematoda</taxon>
        <taxon>Chromadorea</taxon>
        <taxon>Rhabditida</taxon>
        <taxon>Rhabditina</taxon>
        <taxon>Rhabditomorpha</taxon>
        <taxon>Rhabditoidea</taxon>
        <taxon>Rhabditidae</taxon>
        <taxon>Mesorhabditinae</taxon>
        <taxon>Mesorhabditis</taxon>
    </lineage>
</organism>
<dbReference type="InterPro" id="IPR009069">
    <property type="entry name" value="Cys_alpha_HP_mot_SF"/>
</dbReference>
<dbReference type="PROSITE" id="PS51808">
    <property type="entry name" value="CHCH"/>
    <property type="match status" value="1"/>
</dbReference>
<evidence type="ECO:0000313" key="2">
    <source>
        <dbReference type="EMBL" id="CAJ0562017.1"/>
    </source>
</evidence>
<evidence type="ECO:0000313" key="3">
    <source>
        <dbReference type="Proteomes" id="UP001177023"/>
    </source>
</evidence>
<dbReference type="SUPFAM" id="SSF47072">
    <property type="entry name" value="Cysteine alpha-hairpin motif"/>
    <property type="match status" value="1"/>
</dbReference>
<protein>
    <submittedName>
        <fullName evidence="2">Uncharacterized protein</fullName>
    </submittedName>
</protein>
<feature type="region of interest" description="Disordered" evidence="1">
    <location>
        <begin position="1"/>
        <end position="32"/>
    </location>
</feature>
<proteinExistence type="predicted"/>
<sequence>MGSAESKQEGKDFTVKDTSETNYPYSNNRPIADPCQLTRRALEECLSDRGAEEGCKALMDAHRKCLKDQKPYYPVDIKKST</sequence>
<feature type="non-terminal residue" evidence="2">
    <location>
        <position position="81"/>
    </location>
</feature>
<comment type="caution">
    <text evidence="2">The sequence shown here is derived from an EMBL/GenBank/DDBJ whole genome shotgun (WGS) entry which is preliminary data.</text>
</comment>
<keyword evidence="3" id="KW-1185">Reference proteome</keyword>
<dbReference type="Proteomes" id="UP001177023">
    <property type="component" value="Unassembled WGS sequence"/>
</dbReference>